<feature type="compositionally biased region" description="Acidic residues" evidence="1">
    <location>
        <begin position="27"/>
        <end position="37"/>
    </location>
</feature>
<feature type="compositionally biased region" description="Basic and acidic residues" evidence="1">
    <location>
        <begin position="1"/>
        <end position="18"/>
    </location>
</feature>
<gene>
    <name evidence="2" type="ORF">Mgra_00003499</name>
</gene>
<dbReference type="AlphaFoldDB" id="A0A8S9ZVV2"/>
<feature type="region of interest" description="Disordered" evidence="1">
    <location>
        <begin position="1"/>
        <end position="37"/>
    </location>
</feature>
<accession>A0A8S9ZVV2</accession>
<evidence type="ECO:0000313" key="2">
    <source>
        <dbReference type="EMBL" id="KAF7637111.1"/>
    </source>
</evidence>
<evidence type="ECO:0000313" key="3">
    <source>
        <dbReference type="Proteomes" id="UP000605970"/>
    </source>
</evidence>
<dbReference type="OrthoDB" id="10002886at2759"/>
<protein>
    <submittedName>
        <fullName evidence="2">Uncharacterized protein</fullName>
    </submittedName>
</protein>
<keyword evidence="3" id="KW-1185">Reference proteome</keyword>
<dbReference type="Proteomes" id="UP000605970">
    <property type="component" value="Unassembled WGS sequence"/>
</dbReference>
<comment type="caution">
    <text evidence="2">The sequence shown here is derived from an EMBL/GenBank/DDBJ whole genome shotgun (WGS) entry which is preliminary data.</text>
</comment>
<sequence length="1174" mass="134923">MVEEKIHKSEEKLIENSKELSVNSTPEDSESEKEEDNELEKNLIKTELEEYAFLVTLLFEFEIISEDENWIRDRKSLNQESSISSTEILNFPLFEILSLQQKSRQLIGEIINKLNQHKNIKNKIINKQLNFFESDPIEAITIENEQHQNNLLVLRWLRLRLRSCWSSIQNMLSQFPIRKGETNIVVTEDSKLATVEALNAFIPLAIKLGMIPEIFWAFEQISERICILEDLRESANRVVSSTNITVAGQDLKSVRRFINRPELLAIQGLIENAIPALKIVPNVAKHIVRCIQFLWELERWHFKLAKTTIESIYEPSLPINASIGCNSPLSQLINSKMAVGKELSHSEIVKIMDHFLALIDNIFLSATKMLPLDSLCAFLSEICTANENNLLYSSTIQTETVAQFLQRICQIICSNNIIFLQKLCLWLSVRKHLVLCASSRIAIPSEINRRSKKQKNVPLETALQIGNIFLNFIEQKVDLIGTGWIELFMSLKLLIQRQHNLNISLPSTTTIGEDIPIIPPPLPALTNLIIEIFNKFLEIHVRKPFLFLTVFSEFFDALLFALEATGSFNWKVEQQRQSQEKEQNQYILILEKCENILLDYLTNSTSINLLTFPQDINFKIKNKLIERWEYFLKYLLNNKSINEICNELNEDEELLCSCSLCLRKWLKSEALMDEVEQMMKIDFDKKPPWSNKSPIYQILLNNLFILLEMLMYSMLPKDQNENGLNVQAALSVKLAENIADFIERLSIKIDLKLTLFCTISCIISKFERCISSPITANSTRALKQSLGILICSHPAISNLLINNKDKEHWNFCLFKGIANLAVNCIAKGGSLSLTGCALFQRLSNYLKNIKTSFESTEGILFASSLWIASNYSLFPIRILISQFCVDSSVDLIGNKEGNMRISYRLGLTPEEVEERVFNVRQLAGQAFQFEGETEKTEIHEVSTENEESNTLNIGANFPGKFAYLFLFENNNEGTTRLSMGLDELLDSLICHQLNIQIITEQLLLFNNNSELQKCLLIGCLYATIKTCENFEIRPGLKNLLQKLTDLQSPANLWNIYLTSINSLIKIEINQALNEQLENFDQKDKNLNKKSSSHIKQLVKFLRKIRSSNVLTKLLNLIEDNLNKNINNENIEKETEIINNIRKNLAEEIIFSDSFKNMLEEFKKKMLTTLNRINK</sequence>
<proteinExistence type="predicted"/>
<dbReference type="EMBL" id="JABEBT010000023">
    <property type="protein sequence ID" value="KAF7637111.1"/>
    <property type="molecule type" value="Genomic_DNA"/>
</dbReference>
<evidence type="ECO:0000256" key="1">
    <source>
        <dbReference type="SAM" id="MobiDB-lite"/>
    </source>
</evidence>
<reference evidence="2" key="1">
    <citation type="journal article" date="2020" name="Ecol. Evol.">
        <title>Genome structure and content of the rice root-knot nematode (Meloidogyne graminicola).</title>
        <authorList>
            <person name="Phan N.T."/>
            <person name="Danchin E.G.J."/>
            <person name="Klopp C."/>
            <person name="Perfus-Barbeoch L."/>
            <person name="Kozlowski D.K."/>
            <person name="Koutsovoulos G.D."/>
            <person name="Lopez-Roques C."/>
            <person name="Bouchez O."/>
            <person name="Zahm M."/>
            <person name="Besnard G."/>
            <person name="Bellafiore S."/>
        </authorList>
    </citation>
    <scope>NUCLEOTIDE SEQUENCE</scope>
    <source>
        <strain evidence="2">VN-18</strain>
    </source>
</reference>
<organism evidence="2 3">
    <name type="scientific">Meloidogyne graminicola</name>
    <dbReference type="NCBI Taxonomy" id="189291"/>
    <lineage>
        <taxon>Eukaryota</taxon>
        <taxon>Metazoa</taxon>
        <taxon>Ecdysozoa</taxon>
        <taxon>Nematoda</taxon>
        <taxon>Chromadorea</taxon>
        <taxon>Rhabditida</taxon>
        <taxon>Tylenchina</taxon>
        <taxon>Tylenchomorpha</taxon>
        <taxon>Tylenchoidea</taxon>
        <taxon>Meloidogynidae</taxon>
        <taxon>Meloidogyninae</taxon>
        <taxon>Meloidogyne</taxon>
    </lineage>
</organism>
<name>A0A8S9ZVV2_9BILA</name>